<dbReference type="InterPro" id="IPR029063">
    <property type="entry name" value="SAM-dependent_MTases_sf"/>
</dbReference>
<proteinExistence type="predicted"/>
<dbReference type="SUPFAM" id="SSF53335">
    <property type="entry name" value="S-adenosyl-L-methionine-dependent methyltransferases"/>
    <property type="match status" value="1"/>
</dbReference>
<dbReference type="Gene3D" id="3.40.50.150">
    <property type="entry name" value="Vaccinia Virus protein VP39"/>
    <property type="match status" value="1"/>
</dbReference>
<dbReference type="EMBL" id="LAZR01034168">
    <property type="protein sequence ID" value="KKL46068.1"/>
    <property type="molecule type" value="Genomic_DNA"/>
</dbReference>
<reference evidence="4" key="1">
    <citation type="journal article" date="2015" name="Nature">
        <title>Complex archaea that bridge the gap between prokaryotes and eukaryotes.</title>
        <authorList>
            <person name="Spang A."/>
            <person name="Saw J.H."/>
            <person name="Jorgensen S.L."/>
            <person name="Zaremba-Niedzwiedzka K."/>
            <person name="Martijn J."/>
            <person name="Lind A.E."/>
            <person name="van Eijk R."/>
            <person name="Schleper C."/>
            <person name="Guy L."/>
            <person name="Ettema T.J."/>
        </authorList>
    </citation>
    <scope>NUCLEOTIDE SEQUENCE</scope>
</reference>
<keyword evidence="1" id="KW-0489">Methyltransferase</keyword>
<feature type="domain" description="DNA methylase N-4/N-6" evidence="3">
    <location>
        <begin position="7"/>
        <end position="74"/>
    </location>
</feature>
<dbReference type="InterPro" id="IPR001091">
    <property type="entry name" value="RM_Methyltransferase"/>
</dbReference>
<evidence type="ECO:0000256" key="1">
    <source>
        <dbReference type="ARBA" id="ARBA00022603"/>
    </source>
</evidence>
<evidence type="ECO:0000313" key="4">
    <source>
        <dbReference type="EMBL" id="KKL46068.1"/>
    </source>
</evidence>
<dbReference type="GO" id="GO:0003677">
    <property type="term" value="F:DNA binding"/>
    <property type="evidence" value="ECO:0007669"/>
    <property type="project" value="InterPro"/>
</dbReference>
<dbReference type="CDD" id="cd02440">
    <property type="entry name" value="AdoMet_MTases"/>
    <property type="match status" value="1"/>
</dbReference>
<dbReference type="AlphaFoldDB" id="A0A0F9C9J2"/>
<comment type="caution">
    <text evidence="4">The sequence shown here is derived from an EMBL/GenBank/DDBJ whole genome shotgun (WGS) entry which is preliminary data.</text>
</comment>
<protein>
    <recommendedName>
        <fullName evidence="3">DNA methylase N-4/N-6 domain-containing protein</fullName>
    </recommendedName>
</protein>
<dbReference type="GO" id="GO:0032259">
    <property type="term" value="P:methylation"/>
    <property type="evidence" value="ECO:0007669"/>
    <property type="project" value="UniProtKB-KW"/>
</dbReference>
<dbReference type="PANTHER" id="PTHR13370:SF3">
    <property type="entry name" value="TRNA (GUANINE(10)-N2)-METHYLTRANSFERASE HOMOLOG"/>
    <property type="match status" value="1"/>
</dbReference>
<gene>
    <name evidence="4" type="ORF">LCGC14_2349350</name>
</gene>
<evidence type="ECO:0000259" key="3">
    <source>
        <dbReference type="Pfam" id="PF01555"/>
    </source>
</evidence>
<dbReference type="PANTHER" id="PTHR13370">
    <property type="entry name" value="RNA METHYLASE-RELATED"/>
    <property type="match status" value="1"/>
</dbReference>
<dbReference type="GO" id="GO:0008170">
    <property type="term" value="F:N-methyltransferase activity"/>
    <property type="evidence" value="ECO:0007669"/>
    <property type="project" value="InterPro"/>
</dbReference>
<dbReference type="GO" id="GO:0009007">
    <property type="term" value="F:site-specific DNA-methyltransferase (adenine-specific) activity"/>
    <property type="evidence" value="ECO:0007669"/>
    <property type="project" value="TreeGrafter"/>
</dbReference>
<dbReference type="Pfam" id="PF01555">
    <property type="entry name" value="N6_N4_Mtase"/>
    <property type="match status" value="1"/>
</dbReference>
<name>A0A0F9C9J2_9ZZZZ</name>
<accession>A0A0F9C9J2</accession>
<keyword evidence="2" id="KW-0808">Transferase</keyword>
<dbReference type="GO" id="GO:0005737">
    <property type="term" value="C:cytoplasm"/>
    <property type="evidence" value="ECO:0007669"/>
    <property type="project" value="TreeGrafter"/>
</dbReference>
<dbReference type="PRINTS" id="PR00508">
    <property type="entry name" value="S21N4MTFRASE"/>
</dbReference>
<organism evidence="4">
    <name type="scientific">marine sediment metagenome</name>
    <dbReference type="NCBI Taxonomy" id="412755"/>
    <lineage>
        <taxon>unclassified sequences</taxon>
        <taxon>metagenomes</taxon>
        <taxon>ecological metagenomes</taxon>
    </lineage>
</organism>
<dbReference type="InterPro" id="IPR002941">
    <property type="entry name" value="DNA_methylase_N4/N6"/>
</dbReference>
<evidence type="ECO:0000256" key="2">
    <source>
        <dbReference type="ARBA" id="ARBA00022679"/>
    </source>
</evidence>
<sequence length="78" mass="8688">MNLVKNVSKEKVKGFPNQIPEKLVSLLIELSSDEGDMVLDPFAGSGTTLRVAKDMGRNYIGIEIDSNNIKIIKERLKK</sequence>